<organism evidence="1 2">
    <name type="scientific">Brassica rapa subsp. trilocularis</name>
    <dbReference type="NCBI Taxonomy" id="1813537"/>
    <lineage>
        <taxon>Eukaryota</taxon>
        <taxon>Viridiplantae</taxon>
        <taxon>Streptophyta</taxon>
        <taxon>Embryophyta</taxon>
        <taxon>Tracheophyta</taxon>
        <taxon>Spermatophyta</taxon>
        <taxon>Magnoliopsida</taxon>
        <taxon>eudicotyledons</taxon>
        <taxon>Gunneridae</taxon>
        <taxon>Pentapetalae</taxon>
        <taxon>rosids</taxon>
        <taxon>malvids</taxon>
        <taxon>Brassicales</taxon>
        <taxon>Brassicaceae</taxon>
        <taxon>Brassiceae</taxon>
        <taxon>Brassica</taxon>
    </lineage>
</organism>
<sequence>MRATSWCRSGRSLRALAPTGRSGSGATLVGRFERSLQGHLRLFGVMRTRATSWRRSGRSLPCSVRPMVTFSPLLSSK</sequence>
<protein>
    <submittedName>
        <fullName evidence="1">Uncharacterized protein</fullName>
    </submittedName>
</protein>
<evidence type="ECO:0000313" key="1">
    <source>
        <dbReference type="EMBL" id="KAG5400032.1"/>
    </source>
</evidence>
<accession>A0ABQ7MMX0</accession>
<keyword evidence="2" id="KW-1185">Reference proteome</keyword>
<dbReference type="EMBL" id="JADBGQ010000004">
    <property type="protein sequence ID" value="KAG5400032.1"/>
    <property type="molecule type" value="Genomic_DNA"/>
</dbReference>
<gene>
    <name evidence="1" type="primary">A04g501540.1_BraROA</name>
    <name evidence="1" type="ORF">IGI04_014639</name>
</gene>
<reference evidence="1 2" key="1">
    <citation type="submission" date="2021-03" db="EMBL/GenBank/DDBJ databases">
        <authorList>
            <person name="King G.J."/>
            <person name="Bancroft I."/>
            <person name="Baten A."/>
            <person name="Bloomfield J."/>
            <person name="Borpatragohain P."/>
            <person name="He Z."/>
            <person name="Irish N."/>
            <person name="Irwin J."/>
            <person name="Liu K."/>
            <person name="Mauleon R.P."/>
            <person name="Moore J."/>
            <person name="Morris R."/>
            <person name="Ostergaard L."/>
            <person name="Wang B."/>
            <person name="Wells R."/>
        </authorList>
    </citation>
    <scope>NUCLEOTIDE SEQUENCE [LARGE SCALE GENOMIC DNA]</scope>
    <source>
        <strain evidence="1">R-o-18</strain>
        <tissue evidence="1">Leaf</tissue>
    </source>
</reference>
<proteinExistence type="predicted"/>
<comment type="caution">
    <text evidence="1">The sequence shown here is derived from an EMBL/GenBank/DDBJ whole genome shotgun (WGS) entry which is preliminary data.</text>
</comment>
<evidence type="ECO:0000313" key="2">
    <source>
        <dbReference type="Proteomes" id="UP000823674"/>
    </source>
</evidence>
<dbReference type="Proteomes" id="UP000823674">
    <property type="component" value="Chromosome A04"/>
</dbReference>
<name>A0ABQ7MMX0_BRACM</name>